<evidence type="ECO:0000313" key="1">
    <source>
        <dbReference type="EMBL" id="OCC15934.1"/>
    </source>
</evidence>
<dbReference type="AlphaFoldDB" id="A0A1B9F7W1"/>
<evidence type="ECO:0000313" key="2">
    <source>
        <dbReference type="Proteomes" id="UP000093080"/>
    </source>
</evidence>
<name>A0A1B9F7W1_9BACT</name>
<reference evidence="1 2" key="1">
    <citation type="submission" date="2016-06" db="EMBL/GenBank/DDBJ databases">
        <title>Respiratory ammonification of nitrate coupled to the oxidation of elemental sulfur in deep-sea autotrophic thermophilic bacteria.</title>
        <authorList>
            <person name="Slobodkina G.B."/>
            <person name="Mardanov A.V."/>
            <person name="Ravin N.V."/>
            <person name="Frolova A.A."/>
            <person name="Viryasiv M.B."/>
            <person name="Chernyh N.A."/>
            <person name="Bonch-Osmolovskaya E.A."/>
            <person name="Slobodkin A.I."/>
        </authorList>
    </citation>
    <scope>NUCLEOTIDE SEQUENCE [LARGE SCALE GENOMIC DNA]</scope>
    <source>
        <strain evidence="1 2">S69</strain>
    </source>
</reference>
<protein>
    <submittedName>
        <fullName evidence="1">Uncharacterized protein</fullName>
    </submittedName>
</protein>
<comment type="caution">
    <text evidence="1">The sequence shown here is derived from an EMBL/GenBank/DDBJ whole genome shotgun (WGS) entry which is preliminary data.</text>
</comment>
<keyword evidence="2" id="KW-1185">Reference proteome</keyword>
<accession>A0A1B9F7W1</accession>
<dbReference type="Proteomes" id="UP000093080">
    <property type="component" value="Unassembled WGS sequence"/>
</dbReference>
<proteinExistence type="predicted"/>
<organism evidence="1 2">
    <name type="scientific">Dissulfuribacter thermophilus</name>
    <dbReference type="NCBI Taxonomy" id="1156395"/>
    <lineage>
        <taxon>Bacteria</taxon>
        <taxon>Pseudomonadati</taxon>
        <taxon>Thermodesulfobacteriota</taxon>
        <taxon>Dissulfuribacteria</taxon>
        <taxon>Dissulfuribacterales</taxon>
        <taxon>Dissulfuribacteraceae</taxon>
        <taxon>Dissulfuribacter</taxon>
    </lineage>
</organism>
<dbReference type="EMBL" id="MAGO01000003">
    <property type="protein sequence ID" value="OCC15934.1"/>
    <property type="molecule type" value="Genomic_DNA"/>
</dbReference>
<sequence length="38" mass="4301">MKEEGSRDHKLLPSAFYLLPILGGLRPPPPYEVLSFEC</sequence>
<gene>
    <name evidence="1" type="ORF">DBT_0859</name>
</gene>